<dbReference type="KEGG" id="cvc:BKX93_03520"/>
<gene>
    <name evidence="1" type="ORF">BKX93_03520</name>
</gene>
<dbReference type="EMBL" id="CP017707">
    <property type="protein sequence ID" value="AOZ49161.1"/>
    <property type="molecule type" value="Genomic_DNA"/>
</dbReference>
<proteinExistence type="predicted"/>
<dbReference type="Proteomes" id="UP000178776">
    <property type="component" value="Chromosome"/>
</dbReference>
<organism evidence="1 2">
    <name type="scientific">Chromobacterium vaccinii</name>
    <dbReference type="NCBI Taxonomy" id="1108595"/>
    <lineage>
        <taxon>Bacteria</taxon>
        <taxon>Pseudomonadati</taxon>
        <taxon>Pseudomonadota</taxon>
        <taxon>Betaproteobacteria</taxon>
        <taxon>Neisseriales</taxon>
        <taxon>Chromobacteriaceae</taxon>
        <taxon>Chromobacterium</taxon>
    </lineage>
</organism>
<evidence type="ECO:0000313" key="1">
    <source>
        <dbReference type="EMBL" id="AOZ49161.1"/>
    </source>
</evidence>
<reference evidence="1 2" key="1">
    <citation type="submission" date="2016-10" db="EMBL/GenBank/DDBJ databases">
        <title>Chromobacterium muskegensis sp. nov., an insecticidal bacterium isolated from Sphagnum bogs.</title>
        <authorList>
            <person name="Sparks M.E."/>
            <person name="Blackburn M.B."/>
            <person name="Gundersen-Rindal D.E."/>
            <person name="Mitchell A."/>
            <person name="Farrar R."/>
            <person name="Kuhar D."/>
        </authorList>
    </citation>
    <scope>NUCLEOTIDE SEQUENCE [LARGE SCALE GENOMIC DNA]</scope>
    <source>
        <strain evidence="1 2">21-1</strain>
    </source>
</reference>
<accession>A0A1D9LD23</accession>
<protein>
    <submittedName>
        <fullName evidence="1">Uncharacterized protein</fullName>
    </submittedName>
</protein>
<name>A0A1D9LD23_9NEIS</name>
<dbReference type="AlphaFoldDB" id="A0A1D9LD23"/>
<evidence type="ECO:0000313" key="2">
    <source>
        <dbReference type="Proteomes" id="UP000178776"/>
    </source>
</evidence>
<sequence>MLEGVAGICLIHSGVTLAASLEDGERMLYEMLAALWFKPTTVEFSAMEQVVSDTTDQQQDQFRPTLMVW</sequence>